<accession>A0A286UUR8</accession>
<protein>
    <recommendedName>
        <fullName evidence="3">beta-glucosidase</fullName>
        <ecNumber evidence="3">3.2.1.21</ecNumber>
    </recommendedName>
</protein>
<dbReference type="InterPro" id="IPR037524">
    <property type="entry name" value="PA14/GLEYA"/>
</dbReference>
<name>A0A286UUR8_9AGAM</name>
<evidence type="ECO:0000313" key="7">
    <source>
        <dbReference type="EMBL" id="PAV23343.1"/>
    </source>
</evidence>
<dbReference type="PRINTS" id="PR00133">
    <property type="entry name" value="GLHYDRLASE3"/>
</dbReference>
<dbReference type="InterPro" id="IPR002772">
    <property type="entry name" value="Glyco_hydro_3_C"/>
</dbReference>
<dbReference type="Gene3D" id="2.60.40.10">
    <property type="entry name" value="Immunoglobulins"/>
    <property type="match status" value="1"/>
</dbReference>
<dbReference type="Gene3D" id="3.40.50.1700">
    <property type="entry name" value="Glycoside hydrolase family 3 C-terminal domain"/>
    <property type="match status" value="1"/>
</dbReference>
<evidence type="ECO:0000256" key="1">
    <source>
        <dbReference type="ARBA" id="ARBA00000448"/>
    </source>
</evidence>
<dbReference type="InterPro" id="IPR017853">
    <property type="entry name" value="GH"/>
</dbReference>
<keyword evidence="5" id="KW-0326">Glycosidase</keyword>
<dbReference type="Pfam" id="PF07691">
    <property type="entry name" value="PA14"/>
    <property type="match status" value="1"/>
</dbReference>
<keyword evidence="4 7" id="KW-0378">Hydrolase</keyword>
<dbReference type="PANTHER" id="PTHR42715:SF27">
    <property type="entry name" value="BETA-GLUCOSIDASE-RELATED"/>
    <property type="match status" value="1"/>
</dbReference>
<sequence length="865" mass="94952">MPPSDFANADIQSIVEQLTLEEAISLIAGVGFWHTAAVPRLGIPALKMSDGPNGVRGNFFFMGQPAKCLPSSTAMGATFDTDLINEVGAKLLAPEAKLRAASLLLAPTCNIQRNPLGGRSFESFSEDPVLSGLIAAAYISGIQSKGIGTVIKHFSTNDKEDDRFAYNSLVQPRALREIYLMPFMLAEKYAKPWSYMTAYNKLNGTHVSENPFIIKDVLRKEWGSDAMVMSDWFGVYSVAESINAGLDLEMPGTNKWRTWDKVNRTVASRKTTARIVKERAAKVLELVKKCAQGAPDILDGDGKERTQESEEDTALLRKVAAESIVLLKNETSLLPLSISSLKKVAIVGGNAKTRVLSGGGSASLKPSYFVSPYDGITNALGPEVEVTYAEGARSFKTLPSLDYELSTEKDGKGKRGWIGSWYSNDGPDRLEAVGEPVVTQVVDETNVFISIDKPKGVSDYFTLHLRGFTKPREIDTQFEFGLTVAGRARFYFDGELLIDNWTRQRRGTAFFASGTQEEKAIVTLKAGVSHSIHVQYVNIRGPADGDEDESIMDSNPGVRLGGADVLDPDDDMNKAVKLASEADVAIVIVGLNSDWESEGYDRTTLSLPGRTDELVEKVIKANPKTVVITQSGSSIVTPWASNAPAILHTWYLGNATGNAISDVLFGRINPSGRLSLTFPKRLEDVPSHGHFGHEHGTVFYGEDLFVGYKHFHHRKIQPQWAFGHGLSYTTFSYSDLVVSVPERTTDATGKPDLKTKVSVKVTNTGKVPGNEVVQVYVAYPDDSELTQVPLALKAFRKLRDVQPGETRLVEIVLDKYAVSYWEERILSWTMDKGDYTVYVGSSSENLPLRAPLVLSKKEFFEWNGL</sequence>
<keyword evidence="8" id="KW-1185">Reference proteome</keyword>
<dbReference type="Pfam" id="PF14310">
    <property type="entry name" value="Fn3-like"/>
    <property type="match status" value="1"/>
</dbReference>
<dbReference type="SUPFAM" id="SSF52279">
    <property type="entry name" value="Beta-D-glucan exohydrolase, C-terminal domain"/>
    <property type="match status" value="1"/>
</dbReference>
<evidence type="ECO:0000256" key="5">
    <source>
        <dbReference type="ARBA" id="ARBA00023295"/>
    </source>
</evidence>
<dbReference type="InterPro" id="IPR011658">
    <property type="entry name" value="PA14_dom"/>
</dbReference>
<gene>
    <name evidence="7" type="ORF">PNOK_0041100</name>
</gene>
<dbReference type="InterPro" id="IPR026891">
    <property type="entry name" value="Fn3-like"/>
</dbReference>
<dbReference type="InterPro" id="IPR036962">
    <property type="entry name" value="Glyco_hydro_3_N_sf"/>
</dbReference>
<evidence type="ECO:0000256" key="2">
    <source>
        <dbReference type="ARBA" id="ARBA00005336"/>
    </source>
</evidence>
<dbReference type="InterPro" id="IPR036881">
    <property type="entry name" value="Glyco_hydro_3_C_sf"/>
</dbReference>
<dbReference type="PANTHER" id="PTHR42715">
    <property type="entry name" value="BETA-GLUCOSIDASE"/>
    <property type="match status" value="1"/>
</dbReference>
<evidence type="ECO:0000256" key="4">
    <source>
        <dbReference type="ARBA" id="ARBA00022801"/>
    </source>
</evidence>
<dbReference type="InterPro" id="IPR050288">
    <property type="entry name" value="Cellulose_deg_GH3"/>
</dbReference>
<comment type="similarity">
    <text evidence="2">Belongs to the glycosyl hydrolase 3 family.</text>
</comment>
<dbReference type="EC" id="3.2.1.21" evidence="3"/>
<organism evidence="7 8">
    <name type="scientific">Pyrrhoderma noxium</name>
    <dbReference type="NCBI Taxonomy" id="2282107"/>
    <lineage>
        <taxon>Eukaryota</taxon>
        <taxon>Fungi</taxon>
        <taxon>Dikarya</taxon>
        <taxon>Basidiomycota</taxon>
        <taxon>Agaricomycotina</taxon>
        <taxon>Agaricomycetes</taxon>
        <taxon>Hymenochaetales</taxon>
        <taxon>Hymenochaetaceae</taxon>
        <taxon>Pyrrhoderma</taxon>
    </lineage>
</organism>
<dbReference type="PROSITE" id="PS51820">
    <property type="entry name" value="PA14"/>
    <property type="match status" value="1"/>
</dbReference>
<dbReference type="InterPro" id="IPR001764">
    <property type="entry name" value="Glyco_hydro_3_N"/>
</dbReference>
<evidence type="ECO:0000256" key="3">
    <source>
        <dbReference type="ARBA" id="ARBA00012744"/>
    </source>
</evidence>
<dbReference type="Proteomes" id="UP000217199">
    <property type="component" value="Unassembled WGS sequence"/>
</dbReference>
<evidence type="ECO:0000313" key="8">
    <source>
        <dbReference type="Proteomes" id="UP000217199"/>
    </source>
</evidence>
<feature type="domain" description="PA14" evidence="6">
    <location>
        <begin position="412"/>
        <end position="576"/>
    </location>
</feature>
<dbReference type="GO" id="GO:0009251">
    <property type="term" value="P:glucan catabolic process"/>
    <property type="evidence" value="ECO:0007669"/>
    <property type="project" value="TreeGrafter"/>
</dbReference>
<dbReference type="InParanoid" id="A0A286UUR8"/>
<dbReference type="FunCoup" id="A0A286UUR8">
    <property type="interactions" value="36"/>
</dbReference>
<comment type="caution">
    <text evidence="7">The sequence shown here is derived from an EMBL/GenBank/DDBJ whole genome shotgun (WGS) entry which is preliminary data.</text>
</comment>
<dbReference type="InterPro" id="IPR013783">
    <property type="entry name" value="Ig-like_fold"/>
</dbReference>
<dbReference type="Pfam" id="PF01915">
    <property type="entry name" value="Glyco_hydro_3_C"/>
    <property type="match status" value="1"/>
</dbReference>
<dbReference type="STRING" id="2282107.A0A286UUR8"/>
<evidence type="ECO:0000259" key="6">
    <source>
        <dbReference type="PROSITE" id="PS51820"/>
    </source>
</evidence>
<dbReference type="EMBL" id="NBII01000001">
    <property type="protein sequence ID" value="PAV23343.1"/>
    <property type="molecule type" value="Genomic_DNA"/>
</dbReference>
<dbReference type="AlphaFoldDB" id="A0A286UUR8"/>
<dbReference type="SMART" id="SM00758">
    <property type="entry name" value="PA14"/>
    <property type="match status" value="1"/>
</dbReference>
<dbReference type="GO" id="GO:0008422">
    <property type="term" value="F:beta-glucosidase activity"/>
    <property type="evidence" value="ECO:0007669"/>
    <property type="project" value="UniProtKB-EC"/>
</dbReference>
<dbReference type="Gene3D" id="3.20.20.300">
    <property type="entry name" value="Glycoside hydrolase, family 3, N-terminal domain"/>
    <property type="match status" value="1"/>
</dbReference>
<dbReference type="Pfam" id="PF00933">
    <property type="entry name" value="Glyco_hydro_3"/>
    <property type="match status" value="1"/>
</dbReference>
<proteinExistence type="inferred from homology"/>
<reference evidence="7 8" key="1">
    <citation type="journal article" date="2017" name="Mol. Ecol.">
        <title>Comparative and population genomic landscape of Phellinus noxius: A hypervariable fungus causing root rot in trees.</title>
        <authorList>
            <person name="Chung C.L."/>
            <person name="Lee T.J."/>
            <person name="Akiba M."/>
            <person name="Lee H.H."/>
            <person name="Kuo T.H."/>
            <person name="Liu D."/>
            <person name="Ke H.M."/>
            <person name="Yokoi T."/>
            <person name="Roa M.B."/>
            <person name="Lu M.J."/>
            <person name="Chang Y.Y."/>
            <person name="Ann P.J."/>
            <person name="Tsai J.N."/>
            <person name="Chen C.Y."/>
            <person name="Tzean S.S."/>
            <person name="Ota Y."/>
            <person name="Hattori T."/>
            <person name="Sahashi N."/>
            <person name="Liou R.F."/>
            <person name="Kikuchi T."/>
            <person name="Tsai I.J."/>
        </authorList>
    </citation>
    <scope>NUCLEOTIDE SEQUENCE [LARGE SCALE GENOMIC DNA]</scope>
    <source>
        <strain evidence="7 8">FFPRI411160</strain>
    </source>
</reference>
<comment type="catalytic activity">
    <reaction evidence="1">
        <text>Hydrolysis of terminal, non-reducing beta-D-glucosyl residues with release of beta-D-glucose.</text>
        <dbReference type="EC" id="3.2.1.21"/>
    </reaction>
</comment>
<dbReference type="Gene3D" id="2.60.120.260">
    <property type="entry name" value="Galactose-binding domain-like"/>
    <property type="match status" value="1"/>
</dbReference>
<dbReference type="SUPFAM" id="SSF51445">
    <property type="entry name" value="(Trans)glycosidases"/>
    <property type="match status" value="1"/>
</dbReference>
<dbReference type="SMART" id="SM01217">
    <property type="entry name" value="Fn3_like"/>
    <property type="match status" value="1"/>
</dbReference>
<dbReference type="OrthoDB" id="47059at2759"/>